<keyword evidence="7" id="KW-0325">Glycoprotein</keyword>
<dbReference type="InterPro" id="IPR000322">
    <property type="entry name" value="Glyco_hydro_31_TIM"/>
</dbReference>
<evidence type="ECO:0000256" key="11">
    <source>
        <dbReference type="SAM" id="MobiDB-lite"/>
    </source>
</evidence>
<feature type="region of interest" description="Disordered" evidence="11">
    <location>
        <begin position="899"/>
        <end position="924"/>
    </location>
</feature>
<dbReference type="SUPFAM" id="SSF51445">
    <property type="entry name" value="(Trans)glycosidases"/>
    <property type="match status" value="1"/>
</dbReference>
<keyword evidence="17" id="KW-1185">Reference proteome</keyword>
<dbReference type="EMBL" id="KZ819634">
    <property type="protein sequence ID" value="PWN93705.1"/>
    <property type="molecule type" value="Genomic_DNA"/>
</dbReference>
<dbReference type="GeneID" id="37045302"/>
<protein>
    <recommendedName>
        <fullName evidence="9">Glucosidase II subunit alpha</fullName>
    </recommendedName>
</protein>
<dbReference type="InterPro" id="IPR025887">
    <property type="entry name" value="Glyco_hydro_31_N_dom"/>
</dbReference>
<dbReference type="GO" id="GO:0030246">
    <property type="term" value="F:carbohydrate binding"/>
    <property type="evidence" value="ECO:0007669"/>
    <property type="project" value="InterPro"/>
</dbReference>
<comment type="pathway">
    <text evidence="2">Glycan metabolism; N-glycan metabolism.</text>
</comment>
<dbReference type="InterPro" id="IPR011013">
    <property type="entry name" value="Gal_mutarotase_sf_dom"/>
</dbReference>
<dbReference type="Gene3D" id="2.60.40.1180">
    <property type="entry name" value="Golgi alpha-mannosidase II"/>
    <property type="match status" value="2"/>
</dbReference>
<feature type="compositionally biased region" description="Low complexity" evidence="11">
    <location>
        <begin position="910"/>
        <end position="922"/>
    </location>
</feature>
<dbReference type="SUPFAM" id="SSF74650">
    <property type="entry name" value="Galactose mutarotase-like"/>
    <property type="match status" value="1"/>
</dbReference>
<evidence type="ECO:0000256" key="4">
    <source>
        <dbReference type="ARBA" id="ARBA00022729"/>
    </source>
</evidence>
<comment type="similarity">
    <text evidence="3 10">Belongs to the glycosyl hydrolase 31 family.</text>
</comment>
<sequence>MRVSSVAALLLPVWLLLATAVDLASAVRPNDFKKCGDSSFCRRIRRLSTYAEMHGPKFSSPYSINALPSFDQSKPSLKAQVSSALYPGVDFELEVRFHNDGTARVRMDQVGKRHGDWKRYDEAEKWGIDKQPELFKQEHFSYKSDTSRSTVNFGPEGINTFILEHNPIKATFLREGLPQIVLNGRGLLHMEHFRPKPDPFPSPKSESDGDAPSLVFQNKKRSLQEAGHAASAADAWAGFEEEDRGEWEETFAGRQDSKPKGPEALSLDIEFPGKANIFGLPEHASPLNLRSTRGQKDGDFHEPYRLMNTDVFEYDADSPMSLYGSVPVVHAVQPGSAASVLWLSGSETWIDVDRVPGPSGNETARTHFFSESGILDLFVFLEPTPDKNMALFSTLVGKTPLPAYFALGYHQCRWNYLSTDDVLTVNGRFSDEDIPMDVIWLDIEYAKNHWYGVWNDETFPKPERMLEGLDAEGRKLVIIIDPHLARNDDYFLYKEARTKDVFVKMPDDKSDYEGWCWSGSASWLDGFHPDLQNWWNSLYSLASKKLKANARNMHFWLDMNEPAIFNGPEITAPKDVKHHGNWEHRDIHNIYSVTYHAASTLAAKLRESPNQRPFTLARGWWLGSWKHGAIWTGDNLGTWEHLAVCIPMMLANNIGGMSFCGCDVGGFFGNPSPEMLVRWYQAGIFEPFFRAHAHIDTKRREPYLLDEPLRSAVRDLIKLRYKMLPTWYTAFKEASSTGLPVLRPQYLVNPHDANGFAVDDQYYIGDSGLLVKPAVQKDATKVDIYLGEDRPFFNYFTHEIYRGSASGKRVSVPAPMTSQVPMLQRGGSIVTIRERVRRSAELGWRDPFTLYIALDSQAHGGVRAKGRLYLDDGQTYADEEGDYVWKEFEWREDSSASDGSATIVSKDVEGSSSAGTNVSASSRGNKDAFRKSITDVRVERVVVLGLDKPPRSIKTREGPVDFTWKKGSSASGKAGGKASVLVIKDPKVKIVEDWTIHFE</sequence>
<dbReference type="CDD" id="cd14752">
    <property type="entry name" value="GH31_N"/>
    <property type="match status" value="1"/>
</dbReference>
<evidence type="ECO:0000313" key="16">
    <source>
        <dbReference type="EMBL" id="PWN93705.1"/>
    </source>
</evidence>
<dbReference type="InParanoid" id="A0A316Z0R8"/>
<dbReference type="PANTHER" id="PTHR22762:SF54">
    <property type="entry name" value="BCDNA.GH04962"/>
    <property type="match status" value="1"/>
</dbReference>
<evidence type="ECO:0000256" key="6">
    <source>
        <dbReference type="ARBA" id="ARBA00022824"/>
    </source>
</evidence>
<dbReference type="OrthoDB" id="3237269at2759"/>
<evidence type="ECO:0000256" key="8">
    <source>
        <dbReference type="ARBA" id="ARBA00023295"/>
    </source>
</evidence>
<organism evidence="16 17">
    <name type="scientific">Acaromyces ingoldii</name>
    <dbReference type="NCBI Taxonomy" id="215250"/>
    <lineage>
        <taxon>Eukaryota</taxon>
        <taxon>Fungi</taxon>
        <taxon>Dikarya</taxon>
        <taxon>Basidiomycota</taxon>
        <taxon>Ustilaginomycotina</taxon>
        <taxon>Exobasidiomycetes</taxon>
        <taxon>Exobasidiales</taxon>
        <taxon>Cryptobasidiaceae</taxon>
        <taxon>Acaromyces</taxon>
    </lineage>
</organism>
<evidence type="ECO:0000256" key="3">
    <source>
        <dbReference type="ARBA" id="ARBA00007806"/>
    </source>
</evidence>
<feature type="domain" description="Glycoside hydrolase family 31 TIM barrel" evidence="13">
    <location>
        <begin position="399"/>
        <end position="730"/>
    </location>
</feature>
<dbReference type="Pfam" id="PF01055">
    <property type="entry name" value="Glyco_hydro_31_2nd"/>
    <property type="match status" value="1"/>
</dbReference>
<dbReference type="SUPFAM" id="SSF51011">
    <property type="entry name" value="Glycosyl hydrolase domain"/>
    <property type="match status" value="1"/>
</dbReference>
<proteinExistence type="inferred from homology"/>
<dbReference type="FunCoup" id="A0A316Z0R8">
    <property type="interactions" value="392"/>
</dbReference>
<evidence type="ECO:0000259" key="13">
    <source>
        <dbReference type="Pfam" id="PF01055"/>
    </source>
</evidence>
<keyword evidence="5 10" id="KW-0378">Hydrolase</keyword>
<dbReference type="InterPro" id="IPR048395">
    <property type="entry name" value="Glyco_hydro_31_C"/>
</dbReference>
<dbReference type="RefSeq" id="XP_025380903.1">
    <property type="nucleotide sequence ID" value="XM_025523386.1"/>
</dbReference>
<dbReference type="GO" id="GO:0006491">
    <property type="term" value="P:N-glycan processing"/>
    <property type="evidence" value="ECO:0007669"/>
    <property type="project" value="TreeGrafter"/>
</dbReference>
<feature type="domain" description="Glycoside hydrolase family 31 N-terminal" evidence="14">
    <location>
        <begin position="93"/>
        <end position="351"/>
    </location>
</feature>
<reference evidence="16 17" key="1">
    <citation type="journal article" date="2018" name="Mol. Biol. Evol.">
        <title>Broad Genomic Sampling Reveals a Smut Pathogenic Ancestry of the Fungal Clade Ustilaginomycotina.</title>
        <authorList>
            <person name="Kijpornyongpan T."/>
            <person name="Mondo S.J."/>
            <person name="Barry K."/>
            <person name="Sandor L."/>
            <person name="Lee J."/>
            <person name="Lipzen A."/>
            <person name="Pangilinan J."/>
            <person name="LaButti K."/>
            <person name="Hainaut M."/>
            <person name="Henrissat B."/>
            <person name="Grigoriev I.V."/>
            <person name="Spatafora J.W."/>
            <person name="Aime M.C."/>
        </authorList>
    </citation>
    <scope>NUCLEOTIDE SEQUENCE [LARGE SCALE GENOMIC DNA]</scope>
    <source>
        <strain evidence="16 17">MCA 4198</strain>
    </source>
</reference>
<name>A0A316Z0R8_9BASI</name>
<dbReference type="InterPro" id="IPR013780">
    <property type="entry name" value="Glyco_hydro_b"/>
</dbReference>
<keyword evidence="4 12" id="KW-0732">Signal</keyword>
<evidence type="ECO:0000256" key="2">
    <source>
        <dbReference type="ARBA" id="ARBA00004833"/>
    </source>
</evidence>
<dbReference type="Proteomes" id="UP000245768">
    <property type="component" value="Unassembled WGS sequence"/>
</dbReference>
<dbReference type="GO" id="GO:0090599">
    <property type="term" value="F:alpha-glucosidase activity"/>
    <property type="evidence" value="ECO:0007669"/>
    <property type="project" value="TreeGrafter"/>
</dbReference>
<comment type="subcellular location">
    <subcellularLocation>
        <location evidence="1">Endoplasmic reticulum</location>
    </subcellularLocation>
</comment>
<dbReference type="Gene3D" id="2.60.40.1760">
    <property type="entry name" value="glycosyl hydrolase (family 31)"/>
    <property type="match status" value="1"/>
</dbReference>
<dbReference type="InterPro" id="IPR017853">
    <property type="entry name" value="GH"/>
</dbReference>
<dbReference type="Pfam" id="PF13802">
    <property type="entry name" value="Gal_mutarotas_2"/>
    <property type="match status" value="1"/>
</dbReference>
<gene>
    <name evidence="16" type="ORF">FA10DRAFT_277450</name>
</gene>
<dbReference type="CDD" id="cd06603">
    <property type="entry name" value="GH31_GANC_GANAB_alpha"/>
    <property type="match status" value="1"/>
</dbReference>
<evidence type="ECO:0000256" key="10">
    <source>
        <dbReference type="RuleBase" id="RU361185"/>
    </source>
</evidence>
<feature type="domain" description="Glycosyl hydrolase family 31 C-terminal" evidence="15">
    <location>
        <begin position="738"/>
        <end position="830"/>
    </location>
</feature>
<evidence type="ECO:0000256" key="9">
    <source>
        <dbReference type="ARBA" id="ARBA00042895"/>
    </source>
</evidence>
<evidence type="ECO:0000256" key="1">
    <source>
        <dbReference type="ARBA" id="ARBA00004240"/>
    </source>
</evidence>
<keyword evidence="8 10" id="KW-0326">Glycosidase</keyword>
<evidence type="ECO:0000313" key="17">
    <source>
        <dbReference type="Proteomes" id="UP000245768"/>
    </source>
</evidence>
<dbReference type="PANTHER" id="PTHR22762">
    <property type="entry name" value="ALPHA-GLUCOSIDASE"/>
    <property type="match status" value="1"/>
</dbReference>
<dbReference type="AlphaFoldDB" id="A0A316Z0R8"/>
<evidence type="ECO:0000256" key="5">
    <source>
        <dbReference type="ARBA" id="ARBA00022801"/>
    </source>
</evidence>
<feature type="chain" id="PRO_5016359603" description="Glucosidase II subunit alpha" evidence="12">
    <location>
        <begin position="27"/>
        <end position="999"/>
    </location>
</feature>
<dbReference type="STRING" id="215250.A0A316Z0R8"/>
<evidence type="ECO:0000256" key="12">
    <source>
        <dbReference type="SAM" id="SignalP"/>
    </source>
</evidence>
<dbReference type="Gene3D" id="3.20.20.80">
    <property type="entry name" value="Glycosidases"/>
    <property type="match status" value="2"/>
</dbReference>
<evidence type="ECO:0000259" key="15">
    <source>
        <dbReference type="Pfam" id="PF21365"/>
    </source>
</evidence>
<accession>A0A316Z0R8</accession>
<keyword evidence="6" id="KW-0256">Endoplasmic reticulum</keyword>
<dbReference type="Pfam" id="PF21365">
    <property type="entry name" value="Glyco_hydro_31_3rd"/>
    <property type="match status" value="1"/>
</dbReference>
<feature type="region of interest" description="Disordered" evidence="11">
    <location>
        <begin position="194"/>
        <end position="213"/>
    </location>
</feature>
<dbReference type="GO" id="GO:0005975">
    <property type="term" value="P:carbohydrate metabolic process"/>
    <property type="evidence" value="ECO:0007669"/>
    <property type="project" value="InterPro"/>
</dbReference>
<dbReference type="GO" id="GO:0017177">
    <property type="term" value="C:glucosidase II complex"/>
    <property type="evidence" value="ECO:0007669"/>
    <property type="project" value="TreeGrafter"/>
</dbReference>
<feature type="signal peptide" evidence="12">
    <location>
        <begin position="1"/>
        <end position="26"/>
    </location>
</feature>
<evidence type="ECO:0000256" key="7">
    <source>
        <dbReference type="ARBA" id="ARBA00023180"/>
    </source>
</evidence>
<evidence type="ECO:0000259" key="14">
    <source>
        <dbReference type="Pfam" id="PF13802"/>
    </source>
</evidence>